<keyword evidence="1" id="KW-1133">Transmembrane helix</keyword>
<accession>A0AAX6IC73</accession>
<evidence type="ECO:0000256" key="1">
    <source>
        <dbReference type="SAM" id="Phobius"/>
    </source>
</evidence>
<reference evidence="2" key="1">
    <citation type="journal article" date="2023" name="GigaByte">
        <title>Genome assembly of the bearded iris, Iris pallida Lam.</title>
        <authorList>
            <person name="Bruccoleri R.E."/>
            <person name="Oakeley E.J."/>
            <person name="Faust A.M.E."/>
            <person name="Altorfer M."/>
            <person name="Dessus-Babus S."/>
            <person name="Burckhardt D."/>
            <person name="Oertli M."/>
            <person name="Naumann U."/>
            <person name="Petersen F."/>
            <person name="Wong J."/>
        </authorList>
    </citation>
    <scope>NUCLEOTIDE SEQUENCE</scope>
    <source>
        <strain evidence="2">GSM-AAB239-AS_SAM_17_03QT</strain>
    </source>
</reference>
<protein>
    <submittedName>
        <fullName evidence="2">Uncharacterized protein</fullName>
    </submittedName>
</protein>
<gene>
    <name evidence="2" type="ORF">M6B38_264815</name>
</gene>
<dbReference type="EMBL" id="JANAVB010003000">
    <property type="protein sequence ID" value="KAJ6850364.1"/>
    <property type="molecule type" value="Genomic_DNA"/>
</dbReference>
<feature type="transmembrane region" description="Helical" evidence="1">
    <location>
        <begin position="12"/>
        <end position="34"/>
    </location>
</feature>
<dbReference type="Proteomes" id="UP001140949">
    <property type="component" value="Unassembled WGS sequence"/>
</dbReference>
<dbReference type="AlphaFoldDB" id="A0AAX6IC73"/>
<keyword evidence="1" id="KW-0472">Membrane</keyword>
<evidence type="ECO:0000313" key="3">
    <source>
        <dbReference type="Proteomes" id="UP001140949"/>
    </source>
</evidence>
<comment type="caution">
    <text evidence="2">The sequence shown here is derived from an EMBL/GenBank/DDBJ whole genome shotgun (WGS) entry which is preliminary data.</text>
</comment>
<organism evidence="2 3">
    <name type="scientific">Iris pallida</name>
    <name type="common">Sweet iris</name>
    <dbReference type="NCBI Taxonomy" id="29817"/>
    <lineage>
        <taxon>Eukaryota</taxon>
        <taxon>Viridiplantae</taxon>
        <taxon>Streptophyta</taxon>
        <taxon>Embryophyta</taxon>
        <taxon>Tracheophyta</taxon>
        <taxon>Spermatophyta</taxon>
        <taxon>Magnoliopsida</taxon>
        <taxon>Liliopsida</taxon>
        <taxon>Asparagales</taxon>
        <taxon>Iridaceae</taxon>
        <taxon>Iridoideae</taxon>
        <taxon>Irideae</taxon>
        <taxon>Iris</taxon>
    </lineage>
</organism>
<keyword evidence="1" id="KW-0812">Transmembrane</keyword>
<proteinExistence type="predicted"/>
<evidence type="ECO:0000313" key="2">
    <source>
        <dbReference type="EMBL" id="KAJ6850364.1"/>
    </source>
</evidence>
<keyword evidence="3" id="KW-1185">Reference proteome</keyword>
<name>A0AAX6IC73_IRIPA</name>
<reference evidence="2" key="2">
    <citation type="submission" date="2023-04" db="EMBL/GenBank/DDBJ databases">
        <authorList>
            <person name="Bruccoleri R.E."/>
            <person name="Oakeley E.J."/>
            <person name="Faust A.-M."/>
            <person name="Dessus-Babus S."/>
            <person name="Altorfer M."/>
            <person name="Burckhardt D."/>
            <person name="Oertli M."/>
            <person name="Naumann U."/>
            <person name="Petersen F."/>
            <person name="Wong J."/>
        </authorList>
    </citation>
    <scope>NUCLEOTIDE SEQUENCE</scope>
    <source>
        <strain evidence="2">GSM-AAB239-AS_SAM_17_03QT</strain>
        <tissue evidence="2">Leaf</tissue>
    </source>
</reference>
<sequence>MYERLLENIITVQVIVLFLLYLFFPILLSVFFFFPTRAGSVCTRFLACRMERLLECGRSPLALSSSPCTRTPRTPRASELRSATHRLSTAVTQHFTLPMTPKRRRRPLILCRLRLPIPSSLRSMRTMRILATIADALTIEPAIVYGGRLLVALSSAVRRATWSACRLYLWTNGADFLIRCTTTVH</sequence>